<dbReference type="CDD" id="cd01439">
    <property type="entry name" value="TCCD_inducible_PARP_like"/>
    <property type="match status" value="1"/>
</dbReference>
<name>A0A3B3QIP7_9TELE</name>
<keyword evidence="3 7" id="KW-0808">Transferase</keyword>
<evidence type="ECO:0000256" key="6">
    <source>
        <dbReference type="ARBA" id="ARBA00024347"/>
    </source>
</evidence>
<dbReference type="SMART" id="SM00506">
    <property type="entry name" value="A1pp"/>
    <property type="match status" value="3"/>
</dbReference>
<dbReference type="CDD" id="cd02907">
    <property type="entry name" value="Macro_Af1521_BAL-like"/>
    <property type="match status" value="1"/>
</dbReference>
<dbReference type="FunFam" id="3.90.228.10:FF:000008">
    <property type="entry name" value="Poly [ADP-ribose] polymerase"/>
    <property type="match status" value="1"/>
</dbReference>
<reference evidence="11" key="1">
    <citation type="submission" date="2025-08" db="UniProtKB">
        <authorList>
            <consortium name="Ensembl"/>
        </authorList>
    </citation>
    <scope>IDENTIFICATION</scope>
</reference>
<dbReference type="SUPFAM" id="SSF56399">
    <property type="entry name" value="ADP-ribosylation"/>
    <property type="match status" value="1"/>
</dbReference>
<feature type="domain" description="Macro" evidence="10">
    <location>
        <begin position="979"/>
        <end position="1151"/>
    </location>
</feature>
<dbReference type="InterPro" id="IPR057051">
    <property type="entry name" value="PARP14_RPM_1"/>
</dbReference>
<dbReference type="Gene3D" id="3.30.720.50">
    <property type="match status" value="1"/>
</dbReference>
<dbReference type="InterPro" id="IPR012677">
    <property type="entry name" value="Nucleotide-bd_a/b_plait_sf"/>
</dbReference>
<accession>A0A3B3QIP7</accession>
<dbReference type="EC" id="2.4.2.-" evidence="7"/>
<dbReference type="Pfam" id="PF23222">
    <property type="entry name" value="RRM_PARP14_1"/>
    <property type="match status" value="1"/>
</dbReference>
<keyword evidence="4 7" id="KW-0520">NAD</keyword>
<proteinExistence type="inferred from homology"/>
<keyword evidence="2 7" id="KW-0328">Glycosyltransferase</keyword>
<keyword evidence="5" id="KW-0539">Nucleus</keyword>
<feature type="domain" description="Macro" evidence="10">
    <location>
        <begin position="768"/>
        <end position="957"/>
    </location>
</feature>
<feature type="domain" description="PARP catalytic" evidence="9">
    <location>
        <begin position="1383"/>
        <end position="1579"/>
    </location>
</feature>
<evidence type="ECO:0000256" key="2">
    <source>
        <dbReference type="ARBA" id="ARBA00022676"/>
    </source>
</evidence>
<dbReference type="Gene3D" id="3.30.70.330">
    <property type="match status" value="1"/>
</dbReference>
<dbReference type="GO" id="GO:0010629">
    <property type="term" value="P:negative regulation of gene expression"/>
    <property type="evidence" value="ECO:0007669"/>
    <property type="project" value="TreeGrafter"/>
</dbReference>
<dbReference type="PROSITE" id="PS51154">
    <property type="entry name" value="MACRO"/>
    <property type="match status" value="3"/>
</dbReference>
<evidence type="ECO:0000256" key="3">
    <source>
        <dbReference type="ARBA" id="ARBA00022679"/>
    </source>
</evidence>
<evidence type="ECO:0000259" key="10">
    <source>
        <dbReference type="PROSITE" id="PS51154"/>
    </source>
</evidence>
<feature type="domain" description="Macro" evidence="10">
    <location>
        <begin position="558"/>
        <end position="742"/>
    </location>
</feature>
<evidence type="ECO:0000313" key="12">
    <source>
        <dbReference type="Proteomes" id="UP000261540"/>
    </source>
</evidence>
<feature type="region of interest" description="Disordered" evidence="8">
    <location>
        <begin position="86"/>
        <end position="111"/>
    </location>
</feature>
<dbReference type="Gene3D" id="3.90.228.10">
    <property type="match status" value="1"/>
</dbReference>
<dbReference type="InterPro" id="IPR043472">
    <property type="entry name" value="Macro_dom-like"/>
</dbReference>
<sequence length="1579" mass="173347">MGEYKYPLFFEVSNLDEKLRKNIEKYFQIRRKSGGGECGPVELVAGGTCKIAFKHQEDQQRVLQKGNHTLETPRGPVVVSVRRDADSPCSTDSLKTPAKATSEQTHHFHSVSGAPPCGKYKKVVQLDPYLIRYLTDNVQAGNDLQHQLSTLFCSFQLQPEAENMVVKGTPRVEETSQIDTMINHVFEQVKTKYCCHYEADPLILQALQNSPFIATKELQVYSEAGEGFSVIVGSEKEVKESLSMLEKRHRNSVTQERVNTTCSLGKPRLLLLGKKLEKELKEHLPGVKVSQTDVGQLVIEGPAADVLSARKKVAAMAEKIQEQRVAGLSPWLHSFLGTQGPETLDAILKGIPAKTEITDRGLSLLSLTQKDLEDAQKALLSQFSEEEVPVPDSLTQLPKLKEVLQDKELQLNAGKARVQVRYNKHSVQLLGYRDSVTKLNDVVQSFLKDHAIHQFRVALPYPELSDQISKLFALLDIDDSGIQVSISETRSPPEMILMGPRHLVTAASDRISKALSSLVQKIVTIDSPGAHRYFKGPGQEYLQVVSRTHRCLVQMKDFGVPEYQLEGGLCVYVRQGNITQENADAIVNAANENLEHCGGVAAALSRVGGPEVQQASSKLVQRIGKVATGTAVETTPGKLPCKVLIHAVGPTWSNAKDREVTALLEKAVKEALELAEQRSCRSLAMPCISSGIFGVPINLCAKAIVMAVRAFGRNPHTLHTVMLVDSNENAVRAMQSACDTLLGGMDPPAGGAVETTDYEDLASLTTAATGGAAVSESLIQVKITVGNIEDQQVDALVSPMLGDAPRSSKVGKCLLIKGGRQFSTSLEQTTQTWITVPGGLHVVDGEGGLVGCSIIFLHCARWDGDPQGAAVQTLRKGLRNILCICDTWLLTSVAFPMLGTGISLAFPHRIAAQVLLEEIQRHEQNRTSASTLQVHIVIHPSDKHSAAALQACYDVLNLRGFQLAMFPDQTSFYSWVSVTQDEITFMMGSVKLQLVFGDIINETTDVIVNSANSTDKQTGVSNTLLMAAGQKVLDEFNQVRTQSDEFCSTTSGSLACKAIIHIYAQSDLHRVQKLCGKVLKFCQQKGYKSVAFPAVGAGAAGLDAKKVAASMLDGMATVVRDSSPDDVSHIRIILLLRPVFETFRCELESRIGQMAPPPTLKERGKQIVKKIYQTFKKSKQESHGLRLSSLHPPPATFCVTGPGLEAIRKVQEDLKNVLQKQLCEKELKPDELEQLTQAELDSVIDKAQGLELSIKEARPKQADDTRRSFVVQGLKEEVWQFLGEVQQIIGIAIRRTLQEREEELVAVSVKWSIGSPGGDWQDLEKKANYIIEKEYFNSGTTCDVDGPGEAKLRVDLQKKQAIHHITGRTYQLKRVEFSTDVSPPKSWDVMAQGESLKKVLLQPGTDEYQKVANGFQGTAAQQIIQIERVQNIHLWQAYSVKLEQFREKNGEGEIGEKLLYHGTSAGARVSIEKGGFNRSFAGQHGTAYGIGAYFAVEASYSANPLFSPPDNGGLRYMYVANVLTGHYTVGKSSMKIPPSRPGSDPNDLFDSLVDNNQNPKMFVIFHDDQAYPSYLITFT</sequence>
<evidence type="ECO:0000256" key="8">
    <source>
        <dbReference type="SAM" id="MobiDB-lite"/>
    </source>
</evidence>
<keyword evidence="12" id="KW-1185">Reference proteome</keyword>
<dbReference type="Proteomes" id="UP000261540">
    <property type="component" value="Unplaced"/>
</dbReference>
<evidence type="ECO:0000313" key="11">
    <source>
        <dbReference type="Ensembl" id="ENSPKIP00000005988.1"/>
    </source>
</evidence>
<dbReference type="InterPro" id="IPR037197">
    <property type="entry name" value="WWE_dom_sf"/>
</dbReference>
<dbReference type="Pfam" id="PF01661">
    <property type="entry name" value="Macro"/>
    <property type="match status" value="3"/>
</dbReference>
<dbReference type="GO" id="GO:1990404">
    <property type="term" value="F:NAD+-protein mono-ADP-ribosyltransferase activity"/>
    <property type="evidence" value="ECO:0007669"/>
    <property type="project" value="TreeGrafter"/>
</dbReference>
<reference evidence="11" key="2">
    <citation type="submission" date="2025-09" db="UniProtKB">
        <authorList>
            <consortium name="Ensembl"/>
        </authorList>
    </citation>
    <scope>IDENTIFICATION</scope>
</reference>
<evidence type="ECO:0000256" key="5">
    <source>
        <dbReference type="ARBA" id="ARBA00023242"/>
    </source>
</evidence>
<dbReference type="GO" id="GO:0003714">
    <property type="term" value="F:transcription corepressor activity"/>
    <property type="evidence" value="ECO:0007669"/>
    <property type="project" value="TreeGrafter"/>
</dbReference>
<dbReference type="InterPro" id="IPR052056">
    <property type="entry name" value="Mono-ARTD/PARP"/>
</dbReference>
<comment type="subcellular location">
    <subcellularLocation>
        <location evidence="1">Nucleus</location>
    </subcellularLocation>
</comment>
<dbReference type="GO" id="GO:0070212">
    <property type="term" value="P:protein poly-ADP-ribosylation"/>
    <property type="evidence" value="ECO:0007669"/>
    <property type="project" value="TreeGrafter"/>
</dbReference>
<evidence type="ECO:0000256" key="1">
    <source>
        <dbReference type="ARBA" id="ARBA00004123"/>
    </source>
</evidence>
<dbReference type="OrthoDB" id="6133115at2759"/>
<dbReference type="GO" id="GO:0005634">
    <property type="term" value="C:nucleus"/>
    <property type="evidence" value="ECO:0007669"/>
    <property type="project" value="UniProtKB-SubCell"/>
</dbReference>
<evidence type="ECO:0000256" key="4">
    <source>
        <dbReference type="ARBA" id="ARBA00023027"/>
    </source>
</evidence>
<dbReference type="Gene3D" id="3.40.220.10">
    <property type="entry name" value="Leucine Aminopeptidase, subunit E, domain 1"/>
    <property type="match status" value="3"/>
</dbReference>
<dbReference type="PANTHER" id="PTHR14453">
    <property type="entry name" value="PARP/ZINC FINGER CCCH TYPE DOMAIN CONTAINING PROTEIN"/>
    <property type="match status" value="1"/>
</dbReference>
<evidence type="ECO:0000259" key="9">
    <source>
        <dbReference type="PROSITE" id="PS51059"/>
    </source>
</evidence>
<dbReference type="GO" id="GO:0005737">
    <property type="term" value="C:cytoplasm"/>
    <property type="evidence" value="ECO:0007669"/>
    <property type="project" value="TreeGrafter"/>
</dbReference>
<dbReference type="Ensembl" id="ENSPKIT00000030005.1">
    <property type="protein sequence ID" value="ENSPKIP00000005988.1"/>
    <property type="gene ID" value="ENSPKIG00000022431.1"/>
</dbReference>
<dbReference type="PANTHER" id="PTHR14453:SF107">
    <property type="entry name" value="POLY [ADP-RIBOSE] POLYMERASE"/>
    <property type="match status" value="1"/>
</dbReference>
<feature type="compositionally biased region" description="Polar residues" evidence="8">
    <location>
        <begin position="88"/>
        <end position="103"/>
    </location>
</feature>
<protein>
    <recommendedName>
        <fullName evidence="7">Poly [ADP-ribose] polymerase</fullName>
        <shortName evidence="7">PARP</shortName>
        <ecNumber evidence="7">2.4.2.-</ecNumber>
    </recommendedName>
</protein>
<dbReference type="InterPro" id="IPR002589">
    <property type="entry name" value="Macro_dom"/>
</dbReference>
<organism evidence="11 12">
    <name type="scientific">Paramormyrops kingsleyae</name>
    <dbReference type="NCBI Taxonomy" id="1676925"/>
    <lineage>
        <taxon>Eukaryota</taxon>
        <taxon>Metazoa</taxon>
        <taxon>Chordata</taxon>
        <taxon>Craniata</taxon>
        <taxon>Vertebrata</taxon>
        <taxon>Euteleostomi</taxon>
        <taxon>Actinopterygii</taxon>
        <taxon>Neopterygii</taxon>
        <taxon>Teleostei</taxon>
        <taxon>Osteoglossocephala</taxon>
        <taxon>Osteoglossomorpha</taxon>
        <taxon>Osteoglossiformes</taxon>
        <taxon>Mormyridae</taxon>
        <taxon>Paramormyrops</taxon>
    </lineage>
</organism>
<dbReference type="GO" id="GO:0003950">
    <property type="term" value="F:NAD+ poly-ADP-ribosyltransferase activity"/>
    <property type="evidence" value="ECO:0007669"/>
    <property type="project" value="UniProtKB-UniRule"/>
</dbReference>
<dbReference type="InterPro" id="IPR012317">
    <property type="entry name" value="Poly(ADP-ribose)pol_cat_dom"/>
</dbReference>
<comment type="similarity">
    <text evidence="6">Belongs to the ARTD/PARP family.</text>
</comment>
<dbReference type="SUPFAM" id="SSF52949">
    <property type="entry name" value="Macro domain-like"/>
    <property type="match status" value="3"/>
</dbReference>
<dbReference type="Pfam" id="PF00644">
    <property type="entry name" value="PARP"/>
    <property type="match status" value="1"/>
</dbReference>
<dbReference type="GeneTree" id="ENSGT00940000154311"/>
<dbReference type="PROSITE" id="PS51059">
    <property type="entry name" value="PARP_CATALYTIC"/>
    <property type="match status" value="1"/>
</dbReference>
<evidence type="ECO:0000256" key="7">
    <source>
        <dbReference type="RuleBase" id="RU362114"/>
    </source>
</evidence>
<dbReference type="KEGG" id="pki:111858093"/>